<dbReference type="AlphaFoldDB" id="A0A0X1KLC1"/>
<reference evidence="3 4" key="1">
    <citation type="submission" date="2014-01" db="EMBL/GenBank/DDBJ databases">
        <title>Genome sequencing of Thermococcus guaymasensis.</title>
        <authorList>
            <person name="Zhang X."/>
            <person name="Alvare G."/>
            <person name="Fristensky B."/>
            <person name="Chen L."/>
            <person name="Suen T."/>
            <person name="Chen Q."/>
            <person name="Ma K."/>
        </authorList>
    </citation>
    <scope>NUCLEOTIDE SEQUENCE [LARGE SCALE GENOMIC DNA]</scope>
    <source>
        <strain evidence="3 4">DSM 11113</strain>
    </source>
</reference>
<accession>A0A0X1KLC1</accession>
<protein>
    <submittedName>
        <fullName evidence="3">SAM-dependent methyltransferase</fullName>
    </submittedName>
</protein>
<keyword evidence="1" id="KW-0238">DNA-binding</keyword>
<dbReference type="Gene3D" id="3.40.50.150">
    <property type="entry name" value="Vaccinia Virus protein VP39"/>
    <property type="match status" value="1"/>
</dbReference>
<keyword evidence="4" id="KW-1185">Reference proteome</keyword>
<dbReference type="CDD" id="cd02440">
    <property type="entry name" value="AdoMet_MTases"/>
    <property type="match status" value="1"/>
</dbReference>
<dbReference type="GO" id="GO:0003677">
    <property type="term" value="F:DNA binding"/>
    <property type="evidence" value="ECO:0007669"/>
    <property type="project" value="UniProtKB-UniRule"/>
</dbReference>
<dbReference type="Proteomes" id="UP000062043">
    <property type="component" value="Chromosome"/>
</dbReference>
<dbReference type="KEGG" id="tgy:X802_07725"/>
<name>A0A0X1KLC1_9EURY</name>
<organism evidence="3 4">
    <name type="scientific">Thermococcus guaymasensis DSM 11113</name>
    <dbReference type="NCBI Taxonomy" id="1432656"/>
    <lineage>
        <taxon>Archaea</taxon>
        <taxon>Methanobacteriati</taxon>
        <taxon>Methanobacteriota</taxon>
        <taxon>Thermococci</taxon>
        <taxon>Thermococcales</taxon>
        <taxon>Thermococcaceae</taxon>
        <taxon>Thermococcus</taxon>
    </lineage>
</organism>
<dbReference type="GO" id="GO:0008168">
    <property type="term" value="F:methyltransferase activity"/>
    <property type="evidence" value="ECO:0007669"/>
    <property type="project" value="UniProtKB-KW"/>
</dbReference>
<evidence type="ECO:0000259" key="2">
    <source>
        <dbReference type="PROSITE" id="PS51900"/>
    </source>
</evidence>
<gene>
    <name evidence="3" type="ORF">X802_07725</name>
</gene>
<dbReference type="STRING" id="1432656.X802_07725"/>
<dbReference type="GO" id="GO:0032259">
    <property type="term" value="P:methylation"/>
    <property type="evidence" value="ECO:0007669"/>
    <property type="project" value="UniProtKB-KW"/>
</dbReference>
<keyword evidence="3" id="KW-0489">Methyltransferase</keyword>
<dbReference type="OrthoDB" id="84950at2157"/>
<dbReference type="InterPro" id="IPR029063">
    <property type="entry name" value="SAM-dependent_MTases_sf"/>
</dbReference>
<dbReference type="PROSITE" id="PS51900">
    <property type="entry name" value="CB"/>
    <property type="match status" value="1"/>
</dbReference>
<dbReference type="PATRIC" id="fig|1432656.3.peg.1505"/>
<proteinExistence type="predicted"/>
<dbReference type="EMBL" id="CP007140">
    <property type="protein sequence ID" value="AJC72062.1"/>
    <property type="molecule type" value="Genomic_DNA"/>
</dbReference>
<evidence type="ECO:0000313" key="4">
    <source>
        <dbReference type="Proteomes" id="UP000062043"/>
    </source>
</evidence>
<dbReference type="InterPro" id="IPR044068">
    <property type="entry name" value="CB"/>
</dbReference>
<evidence type="ECO:0000256" key="1">
    <source>
        <dbReference type="PROSITE-ProRule" id="PRU01248"/>
    </source>
</evidence>
<dbReference type="SUPFAM" id="SSF53335">
    <property type="entry name" value="S-adenosyl-L-methionine-dependent methyltransferases"/>
    <property type="match status" value="1"/>
</dbReference>
<feature type="domain" description="Core-binding (CB)" evidence="2">
    <location>
        <begin position="1"/>
        <end position="34"/>
    </location>
</feature>
<evidence type="ECO:0000313" key="3">
    <source>
        <dbReference type="EMBL" id="AJC72062.1"/>
    </source>
</evidence>
<keyword evidence="3" id="KW-0808">Transferase</keyword>
<sequence length="255" mass="29311">MEELYRYLRAYMDPKSEVAQRRFIALRSFFNWAVKEGLLPDRRKLRILDLCAGTGIAGAALYETLREWGYEPSLTVVDKRKEDLLLVEEWVSGEVYGAVMDCLDDLSKLGKFDVALIFGYTMPHFDPFQAAELFRNVAKVLESDGVFLIEETDRFGAFFYRRAYREVVPEVRGEDYTVISLDEGYNPVRGVIKRGYYRLPGWEKIGEMETRYWDLAGLAGIGKALFEEARIIRKSEHGVVSAGDLIYLRGPLTSR</sequence>
<dbReference type="RefSeq" id="WP_062372421.1">
    <property type="nucleotide sequence ID" value="NZ_CP007140.1"/>
</dbReference>
<dbReference type="GeneID" id="27135543"/>